<dbReference type="InterPro" id="IPR003593">
    <property type="entry name" value="AAA+_ATPase"/>
</dbReference>
<dbReference type="GO" id="GO:0016887">
    <property type="term" value="F:ATP hydrolysis activity"/>
    <property type="evidence" value="ECO:0007669"/>
    <property type="project" value="InterPro"/>
</dbReference>
<feature type="domain" description="AAA+ ATPase" evidence="1">
    <location>
        <begin position="24"/>
        <end position="176"/>
    </location>
</feature>
<keyword evidence="3" id="KW-1185">Reference proteome</keyword>
<dbReference type="InterPro" id="IPR049945">
    <property type="entry name" value="AAA_22"/>
</dbReference>
<dbReference type="RefSeq" id="WP_048690581.1">
    <property type="nucleotide sequence ID" value="NZ_KQ130485.1"/>
</dbReference>
<dbReference type="OrthoDB" id="14765at2"/>
<gene>
    <name evidence="2" type="ORF">XM47_05490</name>
</gene>
<dbReference type="EMBL" id="LAZL01000007">
    <property type="protein sequence ID" value="KMT65920.1"/>
    <property type="molecule type" value="Genomic_DNA"/>
</dbReference>
<dbReference type="Proteomes" id="UP000037600">
    <property type="component" value="Unassembled WGS sequence"/>
</dbReference>
<evidence type="ECO:0000313" key="3">
    <source>
        <dbReference type="Proteomes" id="UP000037600"/>
    </source>
</evidence>
<organism evidence="2 3">
    <name type="scientific">Catenovulum maritimum</name>
    <dbReference type="NCBI Taxonomy" id="1513271"/>
    <lineage>
        <taxon>Bacteria</taxon>
        <taxon>Pseudomonadati</taxon>
        <taxon>Pseudomonadota</taxon>
        <taxon>Gammaproteobacteria</taxon>
        <taxon>Alteromonadales</taxon>
        <taxon>Alteromonadaceae</taxon>
        <taxon>Catenovulum</taxon>
    </lineage>
</organism>
<accession>A0A0J8GT00</accession>
<proteinExistence type="predicted"/>
<evidence type="ECO:0000313" key="2">
    <source>
        <dbReference type="EMBL" id="KMT65920.1"/>
    </source>
</evidence>
<evidence type="ECO:0000259" key="1">
    <source>
        <dbReference type="SMART" id="SM00382"/>
    </source>
</evidence>
<comment type="caution">
    <text evidence="2">The sequence shown here is derived from an EMBL/GenBank/DDBJ whole genome shotgun (WGS) entry which is preliminary data.</text>
</comment>
<dbReference type="SMART" id="SM00382">
    <property type="entry name" value="AAA"/>
    <property type="match status" value="1"/>
</dbReference>
<protein>
    <recommendedName>
        <fullName evidence="1">AAA+ ATPase domain-containing protein</fullName>
    </recommendedName>
</protein>
<dbReference type="AlphaFoldDB" id="A0A0J8GT00"/>
<name>A0A0J8GT00_9ALTE</name>
<dbReference type="InterPro" id="IPR027417">
    <property type="entry name" value="P-loop_NTPase"/>
</dbReference>
<dbReference type="SUPFAM" id="SSF52540">
    <property type="entry name" value="P-loop containing nucleoside triphosphate hydrolases"/>
    <property type="match status" value="1"/>
</dbReference>
<reference evidence="2 3" key="1">
    <citation type="submission" date="2015-04" db="EMBL/GenBank/DDBJ databases">
        <title>Draft Genome Sequence of the Novel Agar-Digesting Marine Bacterium Q1.</title>
        <authorList>
            <person name="Li Y."/>
            <person name="Li D."/>
            <person name="Chen G."/>
            <person name="Du Z."/>
        </authorList>
    </citation>
    <scope>NUCLEOTIDE SEQUENCE [LARGE SCALE GENOMIC DNA]</scope>
    <source>
        <strain evidence="2 3">Q1</strain>
    </source>
</reference>
<sequence length="292" mass="32700">MFSHPSLSKCFELIDQVHQQSFGKNYGLLLTGLSGVGKTCLAKTYLARFPTLCTPEVTYYPVIYVKLTETKTATDFLIQVVKALTSVIGKNANKAHIVQDRLAVLLAAHRVQLIIIDEVQECLTDIDGITSQRMAKQIAALLDNNPKVSLILMGTPVASRLLKLKYGKSTHRLKGEEQLSRRFLSEQKLYIIPSRCECWLLCCNYFATEFRFPPFTLDDKPILNRLHVATDGRIGLLTKLFAIASTSEHKNLLAKLEDAYLLGINSSAYNPFDTLALTDKDIVGILDSREFD</sequence>
<dbReference type="STRING" id="1513271.XM47_05490"/>
<dbReference type="Pfam" id="PF13401">
    <property type="entry name" value="AAA_22"/>
    <property type="match status" value="1"/>
</dbReference>
<dbReference type="Gene3D" id="3.40.50.300">
    <property type="entry name" value="P-loop containing nucleotide triphosphate hydrolases"/>
    <property type="match status" value="1"/>
</dbReference>